<dbReference type="InterPro" id="IPR051141">
    <property type="entry name" value="UPF0339_domain"/>
</dbReference>
<keyword evidence="4" id="KW-1185">Reference proteome</keyword>
<feature type="domain" description="DUF1508" evidence="2">
    <location>
        <begin position="62"/>
        <end position="108"/>
    </location>
</feature>
<protein>
    <recommendedName>
        <fullName evidence="2">DUF1508 domain-containing protein</fullName>
    </recommendedName>
</protein>
<proteinExistence type="predicted"/>
<dbReference type="InterPro" id="IPR036913">
    <property type="entry name" value="YegP-like_sf"/>
</dbReference>
<dbReference type="EMBL" id="PQVH01000005">
    <property type="protein sequence ID" value="TFW72485.1"/>
    <property type="molecule type" value="Genomic_DNA"/>
</dbReference>
<feature type="region of interest" description="Disordered" evidence="1">
    <location>
        <begin position="89"/>
        <end position="111"/>
    </location>
</feature>
<evidence type="ECO:0000313" key="4">
    <source>
        <dbReference type="Proteomes" id="UP000297706"/>
    </source>
</evidence>
<evidence type="ECO:0000256" key="1">
    <source>
        <dbReference type="SAM" id="MobiDB-lite"/>
    </source>
</evidence>
<evidence type="ECO:0000313" key="3">
    <source>
        <dbReference type="EMBL" id="TFW72485.1"/>
    </source>
</evidence>
<sequence length="111" mass="12094">MAGKFELKTAKSGQFHFNLLAGNGQIILQSEMYETKASALNGIASIQKNAADDARYERLVSKTEKPYFVLKAANHQVIGQSQLYESEASRDNGIESVKKNGPDATITDLTA</sequence>
<dbReference type="SUPFAM" id="SSF160113">
    <property type="entry name" value="YegP-like"/>
    <property type="match status" value="2"/>
</dbReference>
<dbReference type="InterPro" id="IPR010879">
    <property type="entry name" value="DUF1508"/>
</dbReference>
<feature type="domain" description="DUF1508" evidence="2">
    <location>
        <begin position="10"/>
        <end position="57"/>
    </location>
</feature>
<dbReference type="PANTHER" id="PTHR40606">
    <property type="match status" value="1"/>
</dbReference>
<accession>A0A4Y9VTN7</accession>
<dbReference type="AlphaFoldDB" id="A0A4Y9VTN7"/>
<reference evidence="3 4" key="1">
    <citation type="submission" date="2018-02" db="EMBL/GenBank/DDBJ databases">
        <title>A novel lanthanide dependent methylotroph, Methylotenera sp. La3113.</title>
        <authorList>
            <person name="Lv H."/>
            <person name="Tani A."/>
        </authorList>
    </citation>
    <scope>NUCLEOTIDE SEQUENCE [LARGE SCALE GENOMIC DNA]</scope>
    <source>
        <strain evidence="3 4">La3113</strain>
    </source>
</reference>
<evidence type="ECO:0000259" key="2">
    <source>
        <dbReference type="Pfam" id="PF07411"/>
    </source>
</evidence>
<organism evidence="3 4">
    <name type="scientific">Methylotenera oryzisoli</name>
    <dbReference type="NCBI Taxonomy" id="2080758"/>
    <lineage>
        <taxon>Bacteria</taxon>
        <taxon>Pseudomonadati</taxon>
        <taxon>Pseudomonadota</taxon>
        <taxon>Betaproteobacteria</taxon>
        <taxon>Nitrosomonadales</taxon>
        <taxon>Methylophilaceae</taxon>
        <taxon>Methylotenera</taxon>
    </lineage>
</organism>
<feature type="compositionally biased region" description="Basic and acidic residues" evidence="1">
    <location>
        <begin position="89"/>
        <end position="101"/>
    </location>
</feature>
<dbReference type="PANTHER" id="PTHR40606:SF1">
    <property type="entry name" value="UPF0339 PROTEIN YEGP"/>
    <property type="match status" value="1"/>
</dbReference>
<dbReference type="Proteomes" id="UP000297706">
    <property type="component" value="Unassembled WGS sequence"/>
</dbReference>
<name>A0A4Y9VTN7_9PROT</name>
<dbReference type="RefSeq" id="WP_135276540.1">
    <property type="nucleotide sequence ID" value="NZ_PQVH01000005.1"/>
</dbReference>
<dbReference type="Pfam" id="PF07411">
    <property type="entry name" value="DUF1508"/>
    <property type="match status" value="2"/>
</dbReference>
<gene>
    <name evidence="3" type="ORF">C3Y98_02425</name>
</gene>
<dbReference type="Gene3D" id="2.30.29.80">
    <property type="match status" value="1"/>
</dbReference>
<dbReference type="OrthoDB" id="9802792at2"/>
<comment type="caution">
    <text evidence="3">The sequence shown here is derived from an EMBL/GenBank/DDBJ whole genome shotgun (WGS) entry which is preliminary data.</text>
</comment>